<dbReference type="SMART" id="SM00248">
    <property type="entry name" value="ANK"/>
    <property type="match status" value="8"/>
</dbReference>
<reference evidence="5 6" key="2">
    <citation type="submission" date="2018-10" db="EMBL/GenBank/DDBJ databases">
        <authorList>
            <consortium name="Pathogen Informatics"/>
        </authorList>
    </citation>
    <scope>NUCLEOTIDE SEQUENCE [LARGE SCALE GENOMIC DNA]</scope>
</reference>
<evidence type="ECO:0000256" key="2">
    <source>
        <dbReference type="ARBA" id="ARBA00023043"/>
    </source>
</evidence>
<reference evidence="7" key="1">
    <citation type="submission" date="2017-02" db="UniProtKB">
        <authorList>
            <consortium name="WormBaseParasite"/>
        </authorList>
    </citation>
    <scope>IDENTIFICATION</scope>
</reference>
<dbReference type="AlphaFoldDB" id="A0A0N4VMP0"/>
<dbReference type="STRING" id="51028.A0A0N4VMP0"/>
<feature type="repeat" description="ANK" evidence="3">
    <location>
        <begin position="238"/>
        <end position="270"/>
    </location>
</feature>
<evidence type="ECO:0000256" key="3">
    <source>
        <dbReference type="PROSITE-ProRule" id="PRU00023"/>
    </source>
</evidence>
<organism evidence="7">
    <name type="scientific">Enterobius vermicularis</name>
    <name type="common">Human pinworm</name>
    <dbReference type="NCBI Taxonomy" id="51028"/>
    <lineage>
        <taxon>Eukaryota</taxon>
        <taxon>Metazoa</taxon>
        <taxon>Ecdysozoa</taxon>
        <taxon>Nematoda</taxon>
        <taxon>Chromadorea</taxon>
        <taxon>Rhabditida</taxon>
        <taxon>Spirurina</taxon>
        <taxon>Oxyuridomorpha</taxon>
        <taxon>Oxyuroidea</taxon>
        <taxon>Oxyuridae</taxon>
        <taxon>Enterobius</taxon>
    </lineage>
</organism>
<dbReference type="InterPro" id="IPR036770">
    <property type="entry name" value="Ankyrin_rpt-contain_sf"/>
</dbReference>
<dbReference type="Pfam" id="PF12796">
    <property type="entry name" value="Ank_2"/>
    <property type="match status" value="5"/>
</dbReference>
<dbReference type="Proteomes" id="UP000274131">
    <property type="component" value="Unassembled WGS sequence"/>
</dbReference>
<sequence>MPLFQRNYKNRKSSSPQDRSELLQTTIELGKLVNETDFNEPDVQSPDSINAYIYEPECYFSLIHQYAREGDLNSIIDAFNNVNLADRKAILSAEDYDKLTPLHHACRYGHIAVAHFLIQQGADVNARDDDLLTPLHFAARYNIGSEVGGTRRKLISYQIIGARKLQGAKRCGLQAHEEAEMLRHCDPILFCLISNGARIDAKDKYGLTPLHYAAMKNNINAAQELVSSGADVNSIDQNHMAPLHTAAAHGSLSVIKLLANRGAKIMAVDNRKNTPLHLAARSGNLKIVKTILEATVEADRLKLLKLRNNSEDTVLHLAADANCIDVVKFLLESGCDVNETRAMRNTALHSAASKGYRELVEALLEAGADLTALNKFKETPLHNAAAYNKVEVVKFIIQPDILLKAKKILSMFESSGTDRDSYVTLAKGEVLEAPDHRGSTPFLVAVSQGHLDTVKYLLDSVWSNFSSHVKSEFINSPNRYQETPMHIAAACGFLEICEVKNDKF</sequence>
<dbReference type="PANTHER" id="PTHR24126:SF14">
    <property type="entry name" value="ANK_REP_REGION DOMAIN-CONTAINING PROTEIN"/>
    <property type="match status" value="1"/>
</dbReference>
<dbReference type="PRINTS" id="PR01415">
    <property type="entry name" value="ANKYRIN"/>
</dbReference>
<dbReference type="Gene3D" id="1.25.40.20">
    <property type="entry name" value="Ankyrin repeat-containing domain"/>
    <property type="match status" value="4"/>
</dbReference>
<feature type="repeat" description="ANK" evidence="3">
    <location>
        <begin position="437"/>
        <end position="459"/>
    </location>
</feature>
<name>A0A0N4VMP0_ENTVE</name>
<feature type="repeat" description="ANK" evidence="3">
    <location>
        <begin position="310"/>
        <end position="342"/>
    </location>
</feature>
<evidence type="ECO:0000313" key="5">
    <source>
        <dbReference type="EMBL" id="VDD96685.1"/>
    </source>
</evidence>
<feature type="repeat" description="ANK" evidence="3">
    <location>
        <begin position="97"/>
        <end position="129"/>
    </location>
</feature>
<gene>
    <name evidence="5" type="ORF">EVEC_LOCUS11436</name>
</gene>
<evidence type="ECO:0000256" key="4">
    <source>
        <dbReference type="SAM" id="MobiDB-lite"/>
    </source>
</evidence>
<dbReference type="WBParaSite" id="EVEC_0001221701-mRNA-1">
    <property type="protein sequence ID" value="EVEC_0001221701-mRNA-1"/>
    <property type="gene ID" value="EVEC_0001221701"/>
</dbReference>
<dbReference type="PROSITE" id="PS50088">
    <property type="entry name" value="ANK_REPEAT"/>
    <property type="match status" value="7"/>
</dbReference>
<proteinExistence type="predicted"/>
<feature type="repeat" description="ANK" evidence="3">
    <location>
        <begin position="205"/>
        <end position="237"/>
    </location>
</feature>
<keyword evidence="1" id="KW-0677">Repeat</keyword>
<keyword evidence="2 3" id="KW-0040">ANK repeat</keyword>
<feature type="repeat" description="ANK" evidence="3">
    <location>
        <begin position="271"/>
        <end position="303"/>
    </location>
</feature>
<evidence type="ECO:0000313" key="7">
    <source>
        <dbReference type="WBParaSite" id="EVEC_0001221701-mRNA-1"/>
    </source>
</evidence>
<feature type="region of interest" description="Disordered" evidence="4">
    <location>
        <begin position="1"/>
        <end position="20"/>
    </location>
</feature>
<dbReference type="EMBL" id="UXUI01012060">
    <property type="protein sequence ID" value="VDD96685.1"/>
    <property type="molecule type" value="Genomic_DNA"/>
</dbReference>
<dbReference type="SUPFAM" id="SSF48403">
    <property type="entry name" value="Ankyrin repeat"/>
    <property type="match status" value="2"/>
</dbReference>
<accession>A0A0N4VMP0</accession>
<evidence type="ECO:0000256" key="1">
    <source>
        <dbReference type="ARBA" id="ARBA00022737"/>
    </source>
</evidence>
<dbReference type="InterPro" id="IPR002110">
    <property type="entry name" value="Ankyrin_rpt"/>
</dbReference>
<dbReference type="OrthoDB" id="5803825at2759"/>
<protein>
    <submittedName>
        <fullName evidence="7">ANK_REP_REGION domain-containing protein</fullName>
    </submittedName>
</protein>
<dbReference type="PROSITE" id="PS50297">
    <property type="entry name" value="ANK_REP_REGION"/>
    <property type="match status" value="7"/>
</dbReference>
<evidence type="ECO:0000313" key="6">
    <source>
        <dbReference type="Proteomes" id="UP000274131"/>
    </source>
</evidence>
<feature type="repeat" description="ANK" evidence="3">
    <location>
        <begin position="343"/>
        <end position="375"/>
    </location>
</feature>
<dbReference type="PANTHER" id="PTHR24126">
    <property type="entry name" value="ANKYRIN REPEAT, PH AND SEC7 DOMAIN CONTAINING PROTEIN SECG-RELATED"/>
    <property type="match status" value="1"/>
</dbReference>
<keyword evidence="6" id="KW-1185">Reference proteome</keyword>